<protein>
    <recommendedName>
        <fullName evidence="1">Origin recognition complex subunit 2</fullName>
    </recommendedName>
</protein>
<keyword evidence="1" id="KW-0235">DNA replication</keyword>
<comment type="subcellular location">
    <subcellularLocation>
        <location evidence="1">Nucleus</location>
    </subcellularLocation>
</comment>
<evidence type="ECO:0000313" key="3">
    <source>
        <dbReference type="EMBL" id="KAK8895065.1"/>
    </source>
</evidence>
<proteinExistence type="inferred from homology"/>
<sequence length="318" mass="35766">MDIDLISDARDYEKYFYMIAEGQKHSKSKTSVDELGGAFDRPAVPVDSLKQFNPEIYEPMYPKWYAILQHFPLLFYGLGSKIKLLNHFSTNYLGQFGYVVEADVFSGQPRIFNSIVTAFCEISEASSLTSFISKLKSQNLKAFIVLFSIENELMNDIEFQRNLIECANSGCIHIIASIDRMPLFPLRFMSGVKFYPIKVETGGFYTQEIGFSSSSKSSATLNSIDRFAGVLSTLTDIANGIFLILLKHQISTGEGLNRNEWTDMSATKLCVKMKGTFPTTIAEFLDHKLISEKKGGDYFTIPLAPVHLKSLLARLDDE</sequence>
<keyword evidence="1" id="KW-0539">Nucleus</keyword>
<feature type="domain" description="Origin recognition complex subunit 2 RecA-like" evidence="2">
    <location>
        <begin position="55"/>
        <end position="181"/>
    </location>
</feature>
<evidence type="ECO:0000313" key="4">
    <source>
        <dbReference type="Proteomes" id="UP001470230"/>
    </source>
</evidence>
<dbReference type="PANTHER" id="PTHR14052:SF0">
    <property type="entry name" value="ORIGIN RECOGNITION COMPLEX SUBUNIT 2"/>
    <property type="match status" value="1"/>
</dbReference>
<comment type="similarity">
    <text evidence="1">Belongs to the ORC2 family.</text>
</comment>
<dbReference type="Proteomes" id="UP001470230">
    <property type="component" value="Unassembled WGS sequence"/>
</dbReference>
<organism evidence="3 4">
    <name type="scientific">Tritrichomonas musculus</name>
    <dbReference type="NCBI Taxonomy" id="1915356"/>
    <lineage>
        <taxon>Eukaryota</taxon>
        <taxon>Metamonada</taxon>
        <taxon>Parabasalia</taxon>
        <taxon>Tritrichomonadida</taxon>
        <taxon>Tritrichomonadidae</taxon>
        <taxon>Tritrichomonas</taxon>
    </lineage>
</organism>
<evidence type="ECO:0000256" key="1">
    <source>
        <dbReference type="RuleBase" id="RU368084"/>
    </source>
</evidence>
<comment type="subunit">
    <text evidence="1">Component of the origin recognition complex (ORC).</text>
</comment>
<comment type="caution">
    <text evidence="3">The sequence shown here is derived from an EMBL/GenBank/DDBJ whole genome shotgun (WGS) entry which is preliminary data.</text>
</comment>
<dbReference type="PANTHER" id="PTHR14052">
    <property type="entry name" value="ORIGIN RECOGNITION COMPLEX SUBUNIT 2"/>
    <property type="match status" value="1"/>
</dbReference>
<dbReference type="Pfam" id="PF04084">
    <property type="entry name" value="RecA-like_ORC2"/>
    <property type="match status" value="1"/>
</dbReference>
<keyword evidence="4" id="KW-1185">Reference proteome</keyword>
<comment type="function">
    <text evidence="1">Component of the origin recognition complex (ORC) that binds origins of replication. DNA-binding is ATP-dependent. ORC is required to assemble the pre-replication complex necessary to initiate DNA replication.</text>
</comment>
<gene>
    <name evidence="3" type="ORF">M9Y10_023507</name>
</gene>
<dbReference type="InterPro" id="IPR007220">
    <property type="entry name" value="ORC2"/>
</dbReference>
<evidence type="ECO:0000259" key="2">
    <source>
        <dbReference type="Pfam" id="PF04084"/>
    </source>
</evidence>
<dbReference type="InterPro" id="IPR056772">
    <property type="entry name" value="RecA-like_ORC2"/>
</dbReference>
<accession>A0ABR2KVE4</accession>
<reference evidence="3 4" key="1">
    <citation type="submission" date="2024-04" db="EMBL/GenBank/DDBJ databases">
        <title>Tritrichomonas musculus Genome.</title>
        <authorList>
            <person name="Alves-Ferreira E."/>
            <person name="Grigg M."/>
            <person name="Lorenzi H."/>
            <person name="Galac M."/>
        </authorList>
    </citation>
    <scope>NUCLEOTIDE SEQUENCE [LARGE SCALE GENOMIC DNA]</scope>
    <source>
        <strain evidence="3 4">EAF2021</strain>
    </source>
</reference>
<name>A0ABR2KVE4_9EUKA</name>
<dbReference type="EMBL" id="JAPFFF010000003">
    <property type="protein sequence ID" value="KAK8895065.1"/>
    <property type="molecule type" value="Genomic_DNA"/>
</dbReference>